<keyword evidence="2" id="KW-0560">Oxidoreductase</keyword>
<feature type="domain" description="Dehydrogenase E1 component" evidence="4">
    <location>
        <begin position="7"/>
        <end position="165"/>
    </location>
</feature>
<evidence type="ECO:0000256" key="2">
    <source>
        <dbReference type="ARBA" id="ARBA00023002"/>
    </source>
</evidence>
<organism evidence="5">
    <name type="scientific">uncultured marine virus</name>
    <dbReference type="NCBI Taxonomy" id="186617"/>
    <lineage>
        <taxon>Viruses</taxon>
        <taxon>environmental samples</taxon>
    </lineage>
</organism>
<proteinExistence type="predicted"/>
<keyword evidence="3" id="KW-0786">Thiamine pyrophosphate</keyword>
<dbReference type="InterPro" id="IPR050642">
    <property type="entry name" value="PDH_E1_Alpha_Subunit"/>
</dbReference>
<reference evidence="5" key="2">
    <citation type="submission" date="2015-03" db="EMBL/GenBank/DDBJ databases">
        <authorList>
            <person name="Chow C.-E.T."/>
            <person name="Winget D.M."/>
            <person name="White R.A.III."/>
            <person name="Hallam S.J."/>
            <person name="Suttle C.A."/>
        </authorList>
    </citation>
    <scope>NUCLEOTIDE SEQUENCE</scope>
    <source>
        <strain evidence="5">Oxic3_2</strain>
    </source>
</reference>
<dbReference type="InterPro" id="IPR001017">
    <property type="entry name" value="DH_E1"/>
</dbReference>
<protein>
    <submittedName>
        <fullName evidence="5">Transketolase central region-containing protein</fullName>
    </submittedName>
</protein>
<dbReference type="Gene3D" id="3.40.50.970">
    <property type="match status" value="1"/>
</dbReference>
<reference evidence="5" key="1">
    <citation type="journal article" date="2015" name="Front. Microbiol.">
        <title>Combining genomic sequencing methods to explore viral diversity and reveal potential virus-host interactions.</title>
        <authorList>
            <person name="Chow C.E."/>
            <person name="Winget D.M."/>
            <person name="White R.A.III."/>
            <person name="Hallam S.J."/>
            <person name="Suttle C.A."/>
        </authorList>
    </citation>
    <scope>NUCLEOTIDE SEQUENCE</scope>
    <source>
        <strain evidence="5">Oxic3_2</strain>
    </source>
</reference>
<name>A0A0F7LBI3_9VIRU</name>
<comment type="cofactor">
    <cofactor evidence="1">
        <name>thiamine diphosphate</name>
        <dbReference type="ChEBI" id="CHEBI:58937"/>
    </cofactor>
</comment>
<evidence type="ECO:0000256" key="1">
    <source>
        <dbReference type="ARBA" id="ARBA00001964"/>
    </source>
</evidence>
<evidence type="ECO:0000313" key="5">
    <source>
        <dbReference type="EMBL" id="AKH48727.1"/>
    </source>
</evidence>
<sequence length="210" mass="23606">MSTAKELIEFEEDIAKEYEAGKIKAPVHLRNGNEQQLVDIFNQLQISNEDYIYSTWASHLHALLKGIPSDKVRNDILEGRSITLHYPEHNFFSSAIVGGISPIAVGTALALKMSEKNSRVYCFLGDMAFRTGISHESIIYSISNDLPITFVVEDNGKSVGTPTEECWGKIPTKTMFEVYDNLSSQTKTSILYYKYEMSYPHSGTGVFVEF</sequence>
<dbReference type="EMBL" id="KR029608">
    <property type="protein sequence ID" value="AKH48727.1"/>
    <property type="molecule type" value="Genomic_DNA"/>
</dbReference>
<dbReference type="InterPro" id="IPR029061">
    <property type="entry name" value="THDP-binding"/>
</dbReference>
<dbReference type="PANTHER" id="PTHR11516:SF60">
    <property type="entry name" value="PYRUVATE DEHYDROGENASE E1 COMPONENT SUBUNIT ALPHA"/>
    <property type="match status" value="1"/>
</dbReference>
<evidence type="ECO:0000259" key="4">
    <source>
        <dbReference type="Pfam" id="PF00676"/>
    </source>
</evidence>
<dbReference type="Pfam" id="PF00676">
    <property type="entry name" value="E1_dh"/>
    <property type="match status" value="1"/>
</dbReference>
<evidence type="ECO:0000256" key="3">
    <source>
        <dbReference type="ARBA" id="ARBA00023052"/>
    </source>
</evidence>
<dbReference type="GO" id="GO:0004739">
    <property type="term" value="F:pyruvate dehydrogenase (acetyl-transferring) activity"/>
    <property type="evidence" value="ECO:0007669"/>
    <property type="project" value="TreeGrafter"/>
</dbReference>
<accession>A0A0F7LBI3</accession>
<dbReference type="PANTHER" id="PTHR11516">
    <property type="entry name" value="PYRUVATE DEHYDROGENASE E1 COMPONENT, ALPHA SUBUNIT BACTERIAL AND ORGANELLAR"/>
    <property type="match status" value="1"/>
</dbReference>
<dbReference type="GO" id="GO:0006086">
    <property type="term" value="P:pyruvate decarboxylation to acetyl-CoA"/>
    <property type="evidence" value="ECO:0007669"/>
    <property type="project" value="TreeGrafter"/>
</dbReference>
<dbReference type="SUPFAM" id="SSF52518">
    <property type="entry name" value="Thiamin diphosphate-binding fold (THDP-binding)"/>
    <property type="match status" value="1"/>
</dbReference>